<dbReference type="Proteomes" id="UP000215383">
    <property type="component" value="Chromosome 1"/>
</dbReference>
<dbReference type="RefSeq" id="WP_155909562.1">
    <property type="nucleotide sequence ID" value="NZ_LT906446.1"/>
</dbReference>
<accession>A0A239T9M5</accession>
<sequence length="47" mass="4962">MGLLSTVVKAVGFIAKNKNARDIAIKAAKNPTVRKVAVEAAKKAIKK</sequence>
<protein>
    <submittedName>
        <fullName evidence="1">Uncharacterized protein</fullName>
    </submittedName>
</protein>
<dbReference type="EMBL" id="LT906446">
    <property type="protein sequence ID" value="SNU94202.1"/>
    <property type="molecule type" value="Genomic_DNA"/>
</dbReference>
<gene>
    <name evidence="1" type="ORF">SAMEA4364220_00166</name>
</gene>
<dbReference type="GeneID" id="78508172"/>
<keyword evidence="2" id="KW-1185">Reference proteome</keyword>
<reference evidence="1 2" key="1">
    <citation type="submission" date="2017-06" db="EMBL/GenBank/DDBJ databases">
        <authorList>
            <consortium name="Pathogen Informatics"/>
        </authorList>
    </citation>
    <scope>NUCLEOTIDE SEQUENCE [LARGE SCALE GENOMIC DNA]</scope>
    <source>
        <strain evidence="1 2">NCTC10570</strain>
    </source>
</reference>
<evidence type="ECO:0000313" key="1">
    <source>
        <dbReference type="EMBL" id="SNU94202.1"/>
    </source>
</evidence>
<name>A0A239T9M5_9FIRM</name>
<proteinExistence type="predicted"/>
<dbReference type="AlphaFoldDB" id="A0A239T9M5"/>
<evidence type="ECO:0000313" key="2">
    <source>
        <dbReference type="Proteomes" id="UP000215383"/>
    </source>
</evidence>
<organism evidence="1 2">
    <name type="scientific">Megamonas hypermegale</name>
    <dbReference type="NCBI Taxonomy" id="158847"/>
    <lineage>
        <taxon>Bacteria</taxon>
        <taxon>Bacillati</taxon>
        <taxon>Bacillota</taxon>
        <taxon>Negativicutes</taxon>
        <taxon>Selenomonadales</taxon>
        <taxon>Selenomonadaceae</taxon>
        <taxon>Megamonas</taxon>
    </lineage>
</organism>